<accession>A0A1Q9E3S3</accession>
<keyword evidence="3" id="KW-1185">Reference proteome</keyword>
<comment type="caution">
    <text evidence="2">The sequence shown here is derived from an EMBL/GenBank/DDBJ whole genome shotgun (WGS) entry which is preliminary data.</text>
</comment>
<feature type="coiled-coil region" evidence="1">
    <location>
        <begin position="234"/>
        <end position="261"/>
    </location>
</feature>
<keyword evidence="1" id="KW-0175">Coiled coil</keyword>
<evidence type="ECO:0000256" key="1">
    <source>
        <dbReference type="SAM" id="Coils"/>
    </source>
</evidence>
<gene>
    <name evidence="2" type="ORF">AK812_SmicGene15110</name>
</gene>
<organism evidence="2 3">
    <name type="scientific">Symbiodinium microadriaticum</name>
    <name type="common">Dinoflagellate</name>
    <name type="synonym">Zooxanthella microadriatica</name>
    <dbReference type="NCBI Taxonomy" id="2951"/>
    <lineage>
        <taxon>Eukaryota</taxon>
        <taxon>Sar</taxon>
        <taxon>Alveolata</taxon>
        <taxon>Dinophyceae</taxon>
        <taxon>Suessiales</taxon>
        <taxon>Symbiodiniaceae</taxon>
        <taxon>Symbiodinium</taxon>
    </lineage>
</organism>
<reference evidence="2 3" key="1">
    <citation type="submission" date="2016-02" db="EMBL/GenBank/DDBJ databases">
        <title>Genome analysis of coral dinoflagellate symbionts highlights evolutionary adaptations to a symbiotic lifestyle.</title>
        <authorList>
            <person name="Aranda M."/>
            <person name="Li Y."/>
            <person name="Liew Y.J."/>
            <person name="Baumgarten S."/>
            <person name="Simakov O."/>
            <person name="Wilson M."/>
            <person name="Piel J."/>
            <person name="Ashoor H."/>
            <person name="Bougouffa S."/>
            <person name="Bajic V.B."/>
            <person name="Ryu T."/>
            <person name="Ravasi T."/>
            <person name="Bayer T."/>
            <person name="Micklem G."/>
            <person name="Kim H."/>
            <person name="Bhak J."/>
            <person name="Lajeunesse T.C."/>
            <person name="Voolstra C.R."/>
        </authorList>
    </citation>
    <scope>NUCLEOTIDE SEQUENCE [LARGE SCALE GENOMIC DNA]</scope>
    <source>
        <strain evidence="2 3">CCMP2467</strain>
    </source>
</reference>
<dbReference type="Proteomes" id="UP000186817">
    <property type="component" value="Unassembled WGS sequence"/>
</dbReference>
<name>A0A1Q9E3S3_SYMMI</name>
<dbReference type="AlphaFoldDB" id="A0A1Q9E3S3"/>
<proteinExistence type="predicted"/>
<protein>
    <submittedName>
        <fullName evidence="2">Uncharacterized protein</fullName>
    </submittedName>
</protein>
<dbReference type="EMBL" id="LSRX01000273">
    <property type="protein sequence ID" value="OLQ02074.1"/>
    <property type="molecule type" value="Genomic_DNA"/>
</dbReference>
<evidence type="ECO:0000313" key="2">
    <source>
        <dbReference type="EMBL" id="OLQ02074.1"/>
    </source>
</evidence>
<evidence type="ECO:0000313" key="3">
    <source>
        <dbReference type="Proteomes" id="UP000186817"/>
    </source>
</evidence>
<sequence length="484" mass="53409">MARSRSPVPRRSPLSPDIFWEPLSAEEIRTGPVGFAVRGGHAATHVLQGPDPHVLLARLETAFYKNHVPWLTVSDSNRGFLEEAASSTYLADKVGFVHVAEALAAYRFEVPDDAFTALIGVASMMTGIDRDMSHKDSNFSTLVAEAVSACKEQSDFVHGNEAFCMNICSALDGLPGIYELVPKVRTLRSKTPGVWLLQENSCHVPAMGDFIDLAAIAKSRALRERLLRVSESLLQEWLDKRRLLRDEAGKLAQQITEAQAEDSETVDLSERRLRHAVKESFLIQVTLGCLASALGCRLRTVATLDFLMRCLPDERGRWILPNDGCTQPALIRQLDVDTVPRDAMAEMDGLDLSLPKQPLKADIFEALGSTNSCQDPGKTEDTNRAIAIAEVIATFGQALSQVSRFVAGLWYGAWKPFHRLLMCTAFPESDSLNKLRRRLGQVGNAKWEEETTLEQARAKLQESRVVLSQSQDELDNLKAPASGA</sequence>